<accession>A0A395VBN9</accession>
<comment type="caution">
    <text evidence="2">The sequence shown here is derived from an EMBL/GenBank/DDBJ whole genome shotgun (WGS) entry which is preliminary data.</text>
</comment>
<evidence type="ECO:0000313" key="2">
    <source>
        <dbReference type="EMBL" id="RGS40461.1"/>
    </source>
</evidence>
<proteinExistence type="predicted"/>
<feature type="transmembrane region" description="Helical" evidence="1">
    <location>
        <begin position="62"/>
        <end position="90"/>
    </location>
</feature>
<feature type="transmembrane region" description="Helical" evidence="1">
    <location>
        <begin position="126"/>
        <end position="151"/>
    </location>
</feature>
<name>A0A395VBN9_9FIRM</name>
<feature type="transmembrane region" description="Helical" evidence="1">
    <location>
        <begin position="21"/>
        <end position="42"/>
    </location>
</feature>
<dbReference type="EMBL" id="QRVL01000007">
    <property type="protein sequence ID" value="RGS40461.1"/>
    <property type="molecule type" value="Genomic_DNA"/>
</dbReference>
<keyword evidence="1" id="KW-1133">Transmembrane helix</keyword>
<keyword evidence="1" id="KW-0812">Transmembrane</keyword>
<dbReference type="AlphaFoldDB" id="A0A395VBN9"/>
<protein>
    <submittedName>
        <fullName evidence="2">DUF4956 domain-containing protein</fullName>
    </submittedName>
</protein>
<dbReference type="Proteomes" id="UP000266172">
    <property type="component" value="Unassembled WGS sequence"/>
</dbReference>
<keyword evidence="1" id="KW-0472">Membrane</keyword>
<evidence type="ECO:0000256" key="1">
    <source>
        <dbReference type="SAM" id="Phobius"/>
    </source>
</evidence>
<evidence type="ECO:0000313" key="3">
    <source>
        <dbReference type="Proteomes" id="UP000266172"/>
    </source>
</evidence>
<feature type="transmembrane region" description="Helical" evidence="1">
    <location>
        <begin position="102"/>
        <end position="120"/>
    </location>
</feature>
<sequence length="225" mass="24821">MSTKDIIKNSVLENFTADISLTRVCISLGLAVVLSLYIFYIYRMTTKSSFYSKEFNKSIALMSVITAAIVLAMQSNLVISLGMVGALSIVRFRNAIKSSMDLVFLFWSISIGIICGAGLYEIAFVASLILTVLLFLLDLVPTPKAALLLIVNSSDVNTFSEIENLVKSHTKSFDVKSKSLTKDGLDLVIEFKCKENEDATLLATLHELSHVTHVSILSHDGERRF</sequence>
<dbReference type="InterPro" id="IPR032531">
    <property type="entry name" value="DUF4956"/>
</dbReference>
<dbReference type="Pfam" id="PF16316">
    <property type="entry name" value="DUF4956"/>
    <property type="match status" value="1"/>
</dbReference>
<reference evidence="2 3" key="1">
    <citation type="submission" date="2018-08" db="EMBL/GenBank/DDBJ databases">
        <title>A genome reference for cultivated species of the human gut microbiota.</title>
        <authorList>
            <person name="Zou Y."/>
            <person name="Xue W."/>
            <person name="Luo G."/>
        </authorList>
    </citation>
    <scope>NUCLEOTIDE SEQUENCE [LARGE SCALE GENOMIC DNA]</scope>
    <source>
        <strain evidence="2 3">AF22-12AC</strain>
    </source>
</reference>
<organism evidence="2 3">
    <name type="scientific">Roseburia hominis</name>
    <dbReference type="NCBI Taxonomy" id="301301"/>
    <lineage>
        <taxon>Bacteria</taxon>
        <taxon>Bacillati</taxon>
        <taxon>Bacillota</taxon>
        <taxon>Clostridia</taxon>
        <taxon>Lachnospirales</taxon>
        <taxon>Lachnospiraceae</taxon>
        <taxon>Roseburia</taxon>
    </lineage>
</organism>
<gene>
    <name evidence="2" type="ORF">DWX93_10140</name>
</gene>
<dbReference type="RefSeq" id="WP_118097544.1">
    <property type="nucleotide sequence ID" value="NZ_CAUGCI010000037.1"/>
</dbReference>